<dbReference type="PANTHER" id="PTHR23216">
    <property type="entry name" value="NUCLEOLAR AND COILED-BODY PHOSPHOPROTEIN 1"/>
    <property type="match status" value="1"/>
</dbReference>
<evidence type="ECO:0000313" key="2">
    <source>
        <dbReference type="EMBL" id="SZX69702.1"/>
    </source>
</evidence>
<feature type="compositionally biased region" description="Low complexity" evidence="1">
    <location>
        <begin position="165"/>
        <end position="195"/>
    </location>
</feature>
<feature type="compositionally biased region" description="Low complexity" evidence="1">
    <location>
        <begin position="285"/>
        <end position="300"/>
    </location>
</feature>
<gene>
    <name evidence="3" type="ORF">BQ4739_LOCUS19412</name>
    <name evidence="2" type="ORF">BQ4739_LOCUS9991</name>
</gene>
<dbReference type="AlphaFoldDB" id="A0A383WPN3"/>
<reference evidence="3 4" key="1">
    <citation type="submission" date="2016-10" db="EMBL/GenBank/DDBJ databases">
        <authorList>
            <person name="Cai Z."/>
        </authorList>
    </citation>
    <scope>NUCLEOTIDE SEQUENCE [LARGE SCALE GENOMIC DNA]</scope>
</reference>
<dbReference type="GO" id="GO:0005730">
    <property type="term" value="C:nucleolus"/>
    <property type="evidence" value="ECO:0007669"/>
    <property type="project" value="InterPro"/>
</dbReference>
<dbReference type="Proteomes" id="UP000256970">
    <property type="component" value="Unassembled WGS sequence"/>
</dbReference>
<keyword evidence="4" id="KW-1185">Reference proteome</keyword>
<sequence length="561" mass="60754">MDSVIEAFLQENADDARELVSEFNELQLQLPDQDLRLERNRLEHKLRRLLGAHAKAFKSKLTEDVGKGKEQLLHSGTQHPRPAVSASTDSSTDTTAAAAVEQQEAAVTADAEQLQDALQQEGSVHLVVVTDAGKRSRWKTQQLVVSKAKQLAEQLGVADAEFTEEAAAAAPPTAAEQLLQQEQEADGQQQELQQQLEEDADAAAAEKQLDLDVTFRLRGALLFIARHTLEQALLPGKPLLMPGCTADEAIAAVVAANAALPEPHPLCIKSDDSDFWQLREYGRVDNSTSSSSSSSGSDTSSSDDDKLQQQPQQQQLLLQQQQQQQQANGAASDGQQQDKRLQQQQQQQWLFQCGIKWALCCTAASMPRHYLHKLALLGKGREDLLQCGTAFGPVPAGVTVTDAVGTSVEGQGRPGDSLYMQQYAGFDAAVRAQAAWDMELPVLLEWLQQFKQQSPAIRARFLVKMVQHSIDPFCRWSAMPAELQDACSKAAADVLAAVPESSSSSSSSKSGAQRQTRQAGATAAATGSNAGVKSSSSSSSSSKKKKSSSSKKKQKKNHRHR</sequence>
<feature type="region of interest" description="Disordered" evidence="1">
    <location>
        <begin position="72"/>
        <end position="104"/>
    </location>
</feature>
<dbReference type="InterPro" id="IPR039191">
    <property type="entry name" value="Nopp140-like"/>
</dbReference>
<feature type="region of interest" description="Disordered" evidence="1">
    <location>
        <begin position="500"/>
        <end position="561"/>
    </location>
</feature>
<feature type="region of interest" description="Disordered" evidence="1">
    <location>
        <begin position="165"/>
        <end position="201"/>
    </location>
</feature>
<dbReference type="EMBL" id="FNXT01001351">
    <property type="protein sequence ID" value="SZX79124.1"/>
    <property type="molecule type" value="Genomic_DNA"/>
</dbReference>
<proteinExistence type="predicted"/>
<feature type="compositionally biased region" description="Basic residues" evidence="1">
    <location>
        <begin position="542"/>
        <end position="561"/>
    </location>
</feature>
<dbReference type="PANTHER" id="PTHR23216:SF1">
    <property type="entry name" value="NUCLEOLAR AND COILED-BODY PHOSPHOPROTEIN 1"/>
    <property type="match status" value="1"/>
</dbReference>
<feature type="compositionally biased region" description="Low complexity" evidence="1">
    <location>
        <begin position="501"/>
        <end position="541"/>
    </location>
</feature>
<evidence type="ECO:0000313" key="3">
    <source>
        <dbReference type="EMBL" id="SZX79124.1"/>
    </source>
</evidence>
<protein>
    <submittedName>
        <fullName evidence="3">Uncharacterized protein</fullName>
    </submittedName>
</protein>
<dbReference type="EMBL" id="FNXT01000948">
    <property type="protein sequence ID" value="SZX69702.1"/>
    <property type="molecule type" value="Genomic_DNA"/>
</dbReference>
<evidence type="ECO:0000313" key="4">
    <source>
        <dbReference type="Proteomes" id="UP000256970"/>
    </source>
</evidence>
<evidence type="ECO:0000256" key="1">
    <source>
        <dbReference type="SAM" id="MobiDB-lite"/>
    </source>
</evidence>
<organism evidence="3 4">
    <name type="scientific">Tetradesmus obliquus</name>
    <name type="common">Green alga</name>
    <name type="synonym">Acutodesmus obliquus</name>
    <dbReference type="NCBI Taxonomy" id="3088"/>
    <lineage>
        <taxon>Eukaryota</taxon>
        <taxon>Viridiplantae</taxon>
        <taxon>Chlorophyta</taxon>
        <taxon>core chlorophytes</taxon>
        <taxon>Chlorophyceae</taxon>
        <taxon>CS clade</taxon>
        <taxon>Sphaeropleales</taxon>
        <taxon>Scenedesmaceae</taxon>
        <taxon>Tetradesmus</taxon>
    </lineage>
</organism>
<feature type="compositionally biased region" description="Low complexity" evidence="1">
    <location>
        <begin position="308"/>
        <end position="335"/>
    </location>
</feature>
<accession>A0A383WPN3</accession>
<feature type="compositionally biased region" description="Low complexity" evidence="1">
    <location>
        <begin position="83"/>
        <end position="104"/>
    </location>
</feature>
<feature type="region of interest" description="Disordered" evidence="1">
    <location>
        <begin position="285"/>
        <end position="339"/>
    </location>
</feature>
<name>A0A383WPN3_TETOB</name>